<proteinExistence type="predicted"/>
<dbReference type="Proteomes" id="UP000005666">
    <property type="component" value="Chromosome 4"/>
</dbReference>
<dbReference type="eggNOG" id="ENOG502RZPK">
    <property type="taxonomic scope" value="Eukaryota"/>
</dbReference>
<evidence type="ECO:0000313" key="1">
    <source>
        <dbReference type="EMBL" id="CCE62948.1"/>
    </source>
</evidence>
<dbReference type="PROSITE" id="PS50896">
    <property type="entry name" value="LISH"/>
    <property type="match status" value="1"/>
</dbReference>
<dbReference type="RefSeq" id="XP_003685382.1">
    <property type="nucleotide sequence ID" value="XM_003685334.1"/>
</dbReference>
<keyword evidence="2" id="KW-1185">Reference proteome</keyword>
<evidence type="ECO:0000313" key="2">
    <source>
        <dbReference type="Proteomes" id="UP000005666"/>
    </source>
</evidence>
<dbReference type="GeneID" id="11534386"/>
<dbReference type="OMA" id="YMRLILV"/>
<dbReference type="HOGENOM" id="CLU_049349_0_0_1"/>
<dbReference type="AlphaFoldDB" id="G8BSX7"/>
<dbReference type="SUPFAM" id="SSF50978">
    <property type="entry name" value="WD40 repeat-like"/>
    <property type="match status" value="1"/>
</dbReference>
<dbReference type="KEGG" id="tpf:TPHA_0D03120"/>
<name>G8BSX7_TETPH</name>
<dbReference type="OrthoDB" id="1932312at2759"/>
<protein>
    <submittedName>
        <fullName evidence="1">Uncharacterized protein</fullName>
    </submittedName>
</protein>
<dbReference type="STRING" id="1071381.G8BSX7"/>
<sequence length="475" mass="53494">MAAIENRTIDDYINLLIAKYLKAKGLDESLGVFAREMSLSRNLINSFDESNLENLFDIVSDRIQFNEYNVANSLKSLKLNEIVPQFSDKVIPYVPKWDFQDSDFILDCIDSSVDGLTILARFTSNAGELLLSTSQKKVLVAETSDNAIEKIGEFDSNKEQIGIVKICGYLASGKFYYSCGLDGKLSLYDNSRMHLSSSDWKLHSRIITYLDIIPREDSSSSWHVISCGFDNMLKLSILQRNNEGKYELRILSELKIASPVVTVKTTLIAIKDSFLTPMVFLARSDYTRIVAYSVINDKLALSYEIALNNTQFSTHSFNVRDFEVLNTKTVNGVNNVQTENSMLAICTSHTPYMRMILVKLPIEINEKEGIDQNSLTSTKTKVFYDKILFNMATEIEQDGYSQPIVKKMPNSNSIIIGTDNGIYASDIQNGETWFLDVPGNDVSKRIKSMDTNNEMSKLVVAYADKSINLYSITGK</sequence>
<dbReference type="InterPro" id="IPR006594">
    <property type="entry name" value="LisH"/>
</dbReference>
<dbReference type="InterPro" id="IPR036322">
    <property type="entry name" value="WD40_repeat_dom_sf"/>
</dbReference>
<dbReference type="Gene3D" id="2.130.10.10">
    <property type="entry name" value="YVTN repeat-like/Quinoprotein amine dehydrogenase"/>
    <property type="match status" value="1"/>
</dbReference>
<gene>
    <name evidence="1" type="primary">TPHA0D03120</name>
    <name evidence="1" type="ordered locus">TPHA_0D03120</name>
</gene>
<organism evidence="1 2">
    <name type="scientific">Tetrapisispora phaffii (strain ATCC 24235 / CBS 4417 / NBRC 1672 / NRRL Y-8282 / UCD 70-5)</name>
    <name type="common">Yeast</name>
    <name type="synonym">Fabospora phaffii</name>
    <dbReference type="NCBI Taxonomy" id="1071381"/>
    <lineage>
        <taxon>Eukaryota</taxon>
        <taxon>Fungi</taxon>
        <taxon>Dikarya</taxon>
        <taxon>Ascomycota</taxon>
        <taxon>Saccharomycotina</taxon>
        <taxon>Saccharomycetes</taxon>
        <taxon>Saccharomycetales</taxon>
        <taxon>Saccharomycetaceae</taxon>
        <taxon>Tetrapisispora</taxon>
    </lineage>
</organism>
<dbReference type="EMBL" id="HE612859">
    <property type="protein sequence ID" value="CCE62948.1"/>
    <property type="molecule type" value="Genomic_DNA"/>
</dbReference>
<reference evidence="1 2" key="1">
    <citation type="journal article" date="2011" name="Proc. Natl. Acad. Sci. U.S.A.">
        <title>Evolutionary erosion of yeast sex chromosomes by mating-type switching accidents.</title>
        <authorList>
            <person name="Gordon J.L."/>
            <person name="Armisen D."/>
            <person name="Proux-Wera E."/>
            <person name="Oheigeartaigh S.S."/>
            <person name="Byrne K.P."/>
            <person name="Wolfe K.H."/>
        </authorList>
    </citation>
    <scope>NUCLEOTIDE SEQUENCE [LARGE SCALE GENOMIC DNA]</scope>
    <source>
        <strain evidence="2">ATCC 24235 / CBS 4417 / NBRC 1672 / NRRL Y-8282 / UCD 70-5</strain>
    </source>
</reference>
<accession>G8BSX7</accession>
<dbReference type="InterPro" id="IPR015943">
    <property type="entry name" value="WD40/YVTN_repeat-like_dom_sf"/>
</dbReference>